<proteinExistence type="predicted"/>
<reference evidence="1" key="2">
    <citation type="submission" date="2020-09" db="EMBL/GenBank/DDBJ databases">
        <authorList>
            <person name="Sun Q."/>
            <person name="Zhou Y."/>
        </authorList>
    </citation>
    <scope>NUCLEOTIDE SEQUENCE</scope>
    <source>
        <strain evidence="1">CGMCC 1.15448</strain>
    </source>
</reference>
<dbReference type="EMBL" id="BMJC01000003">
    <property type="protein sequence ID" value="GGB05190.1"/>
    <property type="molecule type" value="Genomic_DNA"/>
</dbReference>
<accession>A0A8J2XTP5</accession>
<organism evidence="1 2">
    <name type="scientific">Puia dinghuensis</name>
    <dbReference type="NCBI Taxonomy" id="1792502"/>
    <lineage>
        <taxon>Bacteria</taxon>
        <taxon>Pseudomonadati</taxon>
        <taxon>Bacteroidota</taxon>
        <taxon>Chitinophagia</taxon>
        <taxon>Chitinophagales</taxon>
        <taxon>Chitinophagaceae</taxon>
        <taxon>Puia</taxon>
    </lineage>
</organism>
<dbReference type="AlphaFoldDB" id="A0A8J2XTP5"/>
<comment type="caution">
    <text evidence="1">The sequence shown here is derived from an EMBL/GenBank/DDBJ whole genome shotgun (WGS) entry which is preliminary data.</text>
</comment>
<gene>
    <name evidence="1" type="ORF">GCM10011511_30660</name>
</gene>
<evidence type="ECO:0000313" key="1">
    <source>
        <dbReference type="EMBL" id="GGB05190.1"/>
    </source>
</evidence>
<reference evidence="1" key="1">
    <citation type="journal article" date="2014" name="Int. J. Syst. Evol. Microbiol.">
        <title>Complete genome sequence of Corynebacterium casei LMG S-19264T (=DSM 44701T), isolated from a smear-ripened cheese.</title>
        <authorList>
            <consortium name="US DOE Joint Genome Institute (JGI-PGF)"/>
            <person name="Walter F."/>
            <person name="Albersmeier A."/>
            <person name="Kalinowski J."/>
            <person name="Ruckert C."/>
        </authorList>
    </citation>
    <scope>NUCLEOTIDE SEQUENCE</scope>
    <source>
        <strain evidence="1">CGMCC 1.15448</strain>
    </source>
</reference>
<name>A0A8J2XTP5_9BACT</name>
<protein>
    <submittedName>
        <fullName evidence="1">Uncharacterized protein</fullName>
    </submittedName>
</protein>
<keyword evidence="2" id="KW-1185">Reference proteome</keyword>
<sequence length="208" mass="24792">MEKADYNERLEFTVRSTILDRPRLLVINSEYIEFDDQDQVSVAATRFLRTEVEGLRYGVKPIRGYRFRIGRIYCIDVRDVSGKVIKIRLKSVYRVRLKLLEQKYLAIVNGLFRHFFHDMTRKYLEQFRDGQPVELLGVSLNSQGVLFDEKAGRISWNFLGTKRYWHYYTLYSEEAPKNYRAFVFLDDWNAGVLRGLIEVILKEKFPNR</sequence>
<evidence type="ECO:0000313" key="2">
    <source>
        <dbReference type="Proteomes" id="UP000607559"/>
    </source>
</evidence>
<dbReference type="Proteomes" id="UP000607559">
    <property type="component" value="Unassembled WGS sequence"/>
</dbReference>